<comment type="caution">
    <text evidence="2">The sequence shown here is derived from an EMBL/GenBank/DDBJ whole genome shotgun (WGS) entry which is preliminary data.</text>
</comment>
<feature type="region of interest" description="Disordered" evidence="1">
    <location>
        <begin position="24"/>
        <end position="43"/>
    </location>
</feature>
<organism evidence="2 3">
    <name type="scientific">Granulicella sibirica</name>
    <dbReference type="NCBI Taxonomy" id="2479048"/>
    <lineage>
        <taxon>Bacteria</taxon>
        <taxon>Pseudomonadati</taxon>
        <taxon>Acidobacteriota</taxon>
        <taxon>Terriglobia</taxon>
        <taxon>Terriglobales</taxon>
        <taxon>Acidobacteriaceae</taxon>
        <taxon>Granulicella</taxon>
    </lineage>
</organism>
<accession>A0A4Q0SZY1</accession>
<evidence type="ECO:0000256" key="1">
    <source>
        <dbReference type="SAM" id="MobiDB-lite"/>
    </source>
</evidence>
<proteinExistence type="predicted"/>
<keyword evidence="3" id="KW-1185">Reference proteome</keyword>
<dbReference type="AlphaFoldDB" id="A0A4Q0SZY1"/>
<name>A0A4Q0SZY1_9BACT</name>
<evidence type="ECO:0000313" key="3">
    <source>
        <dbReference type="Proteomes" id="UP000289437"/>
    </source>
</evidence>
<gene>
    <name evidence="2" type="ORF">GRAN_0175</name>
</gene>
<dbReference type="EMBL" id="RDSM01000001">
    <property type="protein sequence ID" value="RXH56865.1"/>
    <property type="molecule type" value="Genomic_DNA"/>
</dbReference>
<evidence type="ECO:0000313" key="2">
    <source>
        <dbReference type="EMBL" id="RXH56865.1"/>
    </source>
</evidence>
<reference evidence="3" key="2">
    <citation type="submission" date="2019-02" db="EMBL/GenBank/DDBJ databases">
        <title>Granulicella sibirica sp. nov., a psychrotolerant acidobacterium isolated from an organic soil layer in forested tundra, West Siberia.</title>
        <authorList>
            <person name="Oshkin I.Y."/>
            <person name="Kulichevskaya I.S."/>
            <person name="Rijpstra W.I.C."/>
            <person name="Sinninghe Damste J.S."/>
            <person name="Rakitin A.L."/>
            <person name="Ravin N.V."/>
            <person name="Dedysh S.N."/>
        </authorList>
    </citation>
    <scope>NUCLEOTIDE SEQUENCE [LARGE SCALE GENOMIC DNA]</scope>
    <source>
        <strain evidence="3">AF10</strain>
    </source>
</reference>
<protein>
    <submittedName>
        <fullName evidence="2">Uncharacterized protein</fullName>
    </submittedName>
</protein>
<reference evidence="2 3" key="1">
    <citation type="submission" date="2018-11" db="EMBL/GenBank/DDBJ databases">
        <authorList>
            <person name="Mardanov A.V."/>
            <person name="Ravin N.V."/>
            <person name="Dedysh S.N."/>
        </authorList>
    </citation>
    <scope>NUCLEOTIDE SEQUENCE [LARGE SCALE GENOMIC DNA]</scope>
    <source>
        <strain evidence="2 3">AF10</strain>
    </source>
</reference>
<sequence length="43" mass="4522">MYPGCVAGLLLTVSSLRRPISGPVRPSKRGITRAAGKSEILVN</sequence>
<dbReference type="Proteomes" id="UP000289437">
    <property type="component" value="Unassembled WGS sequence"/>
</dbReference>